<dbReference type="GO" id="GO:0051537">
    <property type="term" value="F:2 iron, 2 sulfur cluster binding"/>
    <property type="evidence" value="ECO:0007669"/>
    <property type="project" value="UniProtKB-KW"/>
</dbReference>
<dbReference type="GO" id="GO:0005739">
    <property type="term" value="C:mitochondrion"/>
    <property type="evidence" value="ECO:0007669"/>
    <property type="project" value="TreeGrafter"/>
</dbReference>
<dbReference type="InterPro" id="IPR042216">
    <property type="entry name" value="MitoNEET_CISD"/>
</dbReference>
<dbReference type="PANTHER" id="PTHR46491">
    <property type="entry name" value="CDGSH IRON SULFUR DOMAIN PROTEIN HOMOLOG"/>
    <property type="match status" value="1"/>
</dbReference>
<dbReference type="InterPro" id="IPR052950">
    <property type="entry name" value="CISD"/>
</dbReference>
<evidence type="ECO:0000256" key="3">
    <source>
        <dbReference type="ARBA" id="ARBA00023004"/>
    </source>
</evidence>
<sequence>MSDTTYNPIKVALKVDKRYSWCTCSFSSEQPFCDGSHRANNATPPMVFEVKEDREAWMCTCKKTSNPPYCDGSHKL</sequence>
<dbReference type="SMART" id="SM00704">
    <property type="entry name" value="ZnF_CDGSH"/>
    <property type="match status" value="2"/>
</dbReference>
<evidence type="ECO:0000256" key="2">
    <source>
        <dbReference type="ARBA" id="ARBA00022723"/>
    </source>
</evidence>
<dbReference type="AlphaFoldDB" id="A0A0F9P6B2"/>
<keyword evidence="4" id="KW-0411">Iron-sulfur</keyword>
<reference evidence="6" key="1">
    <citation type="journal article" date="2015" name="Nature">
        <title>Complex archaea that bridge the gap between prokaryotes and eukaryotes.</title>
        <authorList>
            <person name="Spang A."/>
            <person name="Saw J.H."/>
            <person name="Jorgensen S.L."/>
            <person name="Zaremba-Niedzwiedzka K."/>
            <person name="Martijn J."/>
            <person name="Lind A.E."/>
            <person name="van Eijk R."/>
            <person name="Schleper C."/>
            <person name="Guy L."/>
            <person name="Ettema T.J."/>
        </authorList>
    </citation>
    <scope>NUCLEOTIDE SEQUENCE</scope>
</reference>
<gene>
    <name evidence="6" type="ORF">LCGC14_1253350</name>
</gene>
<dbReference type="EMBL" id="LAZR01006888">
    <property type="protein sequence ID" value="KKM88972.1"/>
    <property type="molecule type" value="Genomic_DNA"/>
</dbReference>
<keyword evidence="3" id="KW-0408">Iron</keyword>
<evidence type="ECO:0000259" key="5">
    <source>
        <dbReference type="SMART" id="SM00704"/>
    </source>
</evidence>
<protein>
    <recommendedName>
        <fullName evidence="5">Iron-binding zinc finger CDGSH type domain-containing protein</fullName>
    </recommendedName>
</protein>
<dbReference type="InterPro" id="IPR018967">
    <property type="entry name" value="FeS-contain_CDGSH-typ"/>
</dbReference>
<comment type="caution">
    <text evidence="6">The sequence shown here is derived from an EMBL/GenBank/DDBJ whole genome shotgun (WGS) entry which is preliminary data.</text>
</comment>
<dbReference type="Gene3D" id="3.40.5.90">
    <property type="entry name" value="CDGSH iron-sulfur domain, mitoNEET-type"/>
    <property type="match status" value="2"/>
</dbReference>
<accession>A0A0F9P6B2</accession>
<evidence type="ECO:0000256" key="4">
    <source>
        <dbReference type="ARBA" id="ARBA00023014"/>
    </source>
</evidence>
<evidence type="ECO:0000313" key="6">
    <source>
        <dbReference type="EMBL" id="KKM88972.1"/>
    </source>
</evidence>
<feature type="domain" description="Iron-binding zinc finger CDGSH type" evidence="5">
    <location>
        <begin position="45"/>
        <end position="75"/>
    </location>
</feature>
<dbReference type="Pfam" id="PF09360">
    <property type="entry name" value="zf-CDGSH"/>
    <property type="match status" value="2"/>
</dbReference>
<name>A0A0F9P6B2_9ZZZZ</name>
<dbReference type="PANTHER" id="PTHR46491:SF3">
    <property type="entry name" value="CDGSH IRON-SULFUR DOMAIN-CONTAINING PROTEIN 3, MITOCHONDRIAL"/>
    <property type="match status" value="1"/>
</dbReference>
<feature type="domain" description="Iron-binding zinc finger CDGSH type" evidence="5">
    <location>
        <begin position="8"/>
        <end position="43"/>
    </location>
</feature>
<evidence type="ECO:0000256" key="1">
    <source>
        <dbReference type="ARBA" id="ARBA00022714"/>
    </source>
</evidence>
<organism evidence="6">
    <name type="scientific">marine sediment metagenome</name>
    <dbReference type="NCBI Taxonomy" id="412755"/>
    <lineage>
        <taxon>unclassified sequences</taxon>
        <taxon>metagenomes</taxon>
        <taxon>ecological metagenomes</taxon>
    </lineage>
</organism>
<keyword evidence="1" id="KW-0001">2Fe-2S</keyword>
<dbReference type="GO" id="GO:0046872">
    <property type="term" value="F:metal ion binding"/>
    <property type="evidence" value="ECO:0007669"/>
    <property type="project" value="UniProtKB-KW"/>
</dbReference>
<keyword evidence="2" id="KW-0479">Metal-binding</keyword>
<proteinExistence type="predicted"/>